<evidence type="ECO:0000313" key="4">
    <source>
        <dbReference type="Proteomes" id="UP001195724"/>
    </source>
</evidence>
<dbReference type="Proteomes" id="UP000671828">
    <property type="component" value="Chromosome"/>
</dbReference>
<dbReference type="Pfam" id="PF06089">
    <property type="entry name" value="Asparaginase_II"/>
    <property type="match status" value="1"/>
</dbReference>
<dbReference type="RefSeq" id="WP_204841549.1">
    <property type="nucleotide sequence ID" value="NZ_JAFBCL010000001.1"/>
</dbReference>
<evidence type="ECO:0000313" key="3">
    <source>
        <dbReference type="Proteomes" id="UP000671828"/>
    </source>
</evidence>
<proteinExistence type="predicted"/>
<dbReference type="EMBL" id="CP072788">
    <property type="protein sequence ID" value="QTR04691.1"/>
    <property type="molecule type" value="Genomic_DNA"/>
</dbReference>
<evidence type="ECO:0000313" key="2">
    <source>
        <dbReference type="EMBL" id="QTR04691.1"/>
    </source>
</evidence>
<dbReference type="AlphaFoldDB" id="A0A8T8I232"/>
<dbReference type="PANTHER" id="PTHR42110">
    <property type="entry name" value="L-ASPARAGINASE, PUTATIVE (AFU_ORTHOLOGUE AFUA_3G11890)-RELATED"/>
    <property type="match status" value="1"/>
</dbReference>
<protein>
    <submittedName>
        <fullName evidence="1 2">Asparaginase</fullName>
    </submittedName>
</protein>
<accession>A0A8T8I232</accession>
<dbReference type="PANTHER" id="PTHR42110:SF1">
    <property type="entry name" value="L-ASPARAGINASE, PUTATIVE (AFU_ORTHOLOGUE AFUA_3G11890)-RELATED"/>
    <property type="match status" value="1"/>
</dbReference>
<dbReference type="InterPro" id="IPR010349">
    <property type="entry name" value="Asparaginase_II"/>
</dbReference>
<evidence type="ECO:0000313" key="1">
    <source>
        <dbReference type="EMBL" id="MBM7810601.1"/>
    </source>
</evidence>
<organism evidence="2 3">
    <name type="scientific">Saccharothrix algeriensis</name>
    <dbReference type="NCBI Taxonomy" id="173560"/>
    <lineage>
        <taxon>Bacteria</taxon>
        <taxon>Bacillati</taxon>
        <taxon>Actinomycetota</taxon>
        <taxon>Actinomycetes</taxon>
        <taxon>Pseudonocardiales</taxon>
        <taxon>Pseudonocardiaceae</taxon>
        <taxon>Saccharothrix</taxon>
    </lineage>
</organism>
<reference evidence="1 4" key="1">
    <citation type="submission" date="2021-01" db="EMBL/GenBank/DDBJ databases">
        <title>Sequencing the genomes of 1000 actinobacteria strains.</title>
        <authorList>
            <person name="Klenk H.-P."/>
        </authorList>
    </citation>
    <scope>NUCLEOTIDE SEQUENCE [LARGE SCALE GENOMIC DNA]</scope>
    <source>
        <strain evidence="1 4">DSM 44581</strain>
    </source>
</reference>
<sequence>MGHELVAEVWRNGFAESEHHGSVVALGPSGEPELLVGQPAQVAFPRSTNKPFQALAMLRNGLELDDELLALACGSHSGEDFHVAGALRILEGAGLDEGALQCTPDLPIGEQAREAHLRAGRGRAPKYMNCSGKHAAMLATCVVNDWPTGSYLDPAHPLQLAIRETLEEVAGERVGAQGVDGCGAPLLGISLVGLARAFARLTTSDGRHERRVAHAMSTYPEWVAGTGRDVTRLVRALPGAVAKDGAEGVYAVGLPTGEAVVCKIADGSSRARALVVVAALRRLGVDAPAELAAVPVLGHGRTVGAIRPAGALAG</sequence>
<keyword evidence="4" id="KW-1185">Reference proteome</keyword>
<gene>
    <name evidence="2" type="ORF">J7S33_07615</name>
    <name evidence="1" type="ORF">JOE68_001466</name>
</gene>
<dbReference type="Proteomes" id="UP001195724">
    <property type="component" value="Unassembled WGS sequence"/>
</dbReference>
<dbReference type="EMBL" id="JAFBCL010000001">
    <property type="protein sequence ID" value="MBM7810601.1"/>
    <property type="molecule type" value="Genomic_DNA"/>
</dbReference>
<name>A0A8T8I232_9PSEU</name>
<reference evidence="2" key="2">
    <citation type="submission" date="2021-04" db="EMBL/GenBank/DDBJ databases">
        <title>Saccharothrix algeriensis WGS.</title>
        <authorList>
            <person name="Stuskova K."/>
            <person name="Hakalova E."/>
            <person name="Tebbal A.B."/>
            <person name="Eichmeier A."/>
        </authorList>
    </citation>
    <scope>NUCLEOTIDE SEQUENCE</scope>
    <source>
        <strain evidence="2">NRRL B-24137</strain>
    </source>
</reference>